<proteinExistence type="predicted"/>
<comment type="caution">
    <text evidence="2">The sequence shown here is derived from an EMBL/GenBank/DDBJ whole genome shotgun (WGS) entry which is preliminary data.</text>
</comment>
<protein>
    <submittedName>
        <fullName evidence="2">Uncharacterized protein</fullName>
    </submittedName>
</protein>
<dbReference type="EMBL" id="CAAALY010251771">
    <property type="protein sequence ID" value="VEL36251.1"/>
    <property type="molecule type" value="Genomic_DNA"/>
</dbReference>
<accession>A0A448XGM1</accession>
<feature type="compositionally biased region" description="Polar residues" evidence="1">
    <location>
        <begin position="72"/>
        <end position="90"/>
    </location>
</feature>
<evidence type="ECO:0000313" key="3">
    <source>
        <dbReference type="Proteomes" id="UP000784294"/>
    </source>
</evidence>
<reference evidence="2" key="1">
    <citation type="submission" date="2018-11" db="EMBL/GenBank/DDBJ databases">
        <authorList>
            <consortium name="Pathogen Informatics"/>
        </authorList>
    </citation>
    <scope>NUCLEOTIDE SEQUENCE</scope>
</reference>
<feature type="region of interest" description="Disordered" evidence="1">
    <location>
        <begin position="72"/>
        <end position="106"/>
    </location>
</feature>
<organism evidence="2 3">
    <name type="scientific">Protopolystoma xenopodis</name>
    <dbReference type="NCBI Taxonomy" id="117903"/>
    <lineage>
        <taxon>Eukaryota</taxon>
        <taxon>Metazoa</taxon>
        <taxon>Spiralia</taxon>
        <taxon>Lophotrochozoa</taxon>
        <taxon>Platyhelminthes</taxon>
        <taxon>Monogenea</taxon>
        <taxon>Polyopisthocotylea</taxon>
        <taxon>Polystomatidea</taxon>
        <taxon>Polystomatidae</taxon>
        <taxon>Protopolystoma</taxon>
    </lineage>
</organism>
<keyword evidence="3" id="KW-1185">Reference proteome</keyword>
<evidence type="ECO:0000256" key="1">
    <source>
        <dbReference type="SAM" id="MobiDB-lite"/>
    </source>
</evidence>
<dbReference type="Proteomes" id="UP000784294">
    <property type="component" value="Unassembled WGS sequence"/>
</dbReference>
<evidence type="ECO:0000313" key="2">
    <source>
        <dbReference type="EMBL" id="VEL36251.1"/>
    </source>
</evidence>
<gene>
    <name evidence="2" type="ORF">PXEA_LOCUS29691</name>
</gene>
<sequence>MAPSIILINRLSVNLVRFMHFLGKSGHSRALSESYYRRQSRRRHLDAAIDEPDIRTRFSLSAGSQVQYQPVYSSRSGGNLQPAPASQSSAVLPQHQTLLPPPQPPVPTFGSLDSAQLFVSQAYSFLLVGRKLLCPNLQSYLHSERMKKNGVSKNVSIVYLEEAIGWKDPKEDDKSVLTSLSQLGLVVGPT</sequence>
<dbReference type="AlphaFoldDB" id="A0A448XGM1"/>
<name>A0A448XGM1_9PLAT</name>